<reference evidence="2" key="1">
    <citation type="submission" date="2019-12" db="EMBL/GenBank/DDBJ databases">
        <title>Genome sequencing and annotation of Brassica cretica.</title>
        <authorList>
            <person name="Studholme D.J."/>
            <person name="Sarris P.F."/>
        </authorList>
    </citation>
    <scope>NUCLEOTIDE SEQUENCE</scope>
    <source>
        <strain evidence="2">PFS-102/07</strain>
        <tissue evidence="2">Leaf</tissue>
    </source>
</reference>
<evidence type="ECO:0008006" key="3">
    <source>
        <dbReference type="Google" id="ProtNLM"/>
    </source>
</evidence>
<dbReference type="AlphaFoldDB" id="A0A8S9L9H5"/>
<dbReference type="EMBL" id="QGKY02000094">
    <property type="protein sequence ID" value="KAF2602671.1"/>
    <property type="molecule type" value="Genomic_DNA"/>
</dbReference>
<feature type="chain" id="PRO_5035929079" description="ACT domain-containing protein" evidence="1">
    <location>
        <begin position="20"/>
        <end position="131"/>
    </location>
</feature>
<sequence>MPPPLRLMTWSRLPPFVCGTVVGVPPEGIMRTGEDVNPPPTSTVSATRLGDHEMMVQISSSKIHNFWISNVLSGLEEDGIVLVDVSLSRSQGERVFYTLHLQVDNIDNDKLNCTELSQMMLYLYEECGNSY</sequence>
<protein>
    <recommendedName>
        <fullName evidence="3">ACT domain-containing protein</fullName>
    </recommendedName>
</protein>
<accession>A0A8S9L9H5</accession>
<organism evidence="2">
    <name type="scientific">Brassica cretica</name>
    <name type="common">Mustard</name>
    <dbReference type="NCBI Taxonomy" id="69181"/>
    <lineage>
        <taxon>Eukaryota</taxon>
        <taxon>Viridiplantae</taxon>
        <taxon>Streptophyta</taxon>
        <taxon>Embryophyta</taxon>
        <taxon>Tracheophyta</taxon>
        <taxon>Spermatophyta</taxon>
        <taxon>Magnoliopsida</taxon>
        <taxon>eudicotyledons</taxon>
        <taxon>Gunneridae</taxon>
        <taxon>Pentapetalae</taxon>
        <taxon>rosids</taxon>
        <taxon>malvids</taxon>
        <taxon>Brassicales</taxon>
        <taxon>Brassicaceae</taxon>
        <taxon>Brassiceae</taxon>
        <taxon>Brassica</taxon>
    </lineage>
</organism>
<feature type="signal peptide" evidence="1">
    <location>
        <begin position="1"/>
        <end position="19"/>
    </location>
</feature>
<evidence type="ECO:0000313" key="2">
    <source>
        <dbReference type="EMBL" id="KAF2602671.1"/>
    </source>
</evidence>
<keyword evidence="1" id="KW-0732">Signal</keyword>
<evidence type="ECO:0000256" key="1">
    <source>
        <dbReference type="SAM" id="SignalP"/>
    </source>
</evidence>
<gene>
    <name evidence="2" type="ORF">F2Q70_00026683</name>
</gene>
<proteinExistence type="predicted"/>
<comment type="caution">
    <text evidence="2">The sequence shown here is derived from an EMBL/GenBank/DDBJ whole genome shotgun (WGS) entry which is preliminary data.</text>
</comment>
<name>A0A8S9L9H5_BRACR</name>